<evidence type="ECO:0000313" key="3">
    <source>
        <dbReference type="Proteomes" id="UP000502823"/>
    </source>
</evidence>
<feature type="region of interest" description="Disordered" evidence="1">
    <location>
        <begin position="222"/>
        <end position="264"/>
    </location>
</feature>
<sequence length="275" mass="30490">MNLADKIAEVVTHKMEEKERGLQNGHVDDTYMSSYTADGVESSCLSSRSLPREDSQHNDDTEVPAPVEGTNSTVADTESILLAAAKQKKSGAQTEIKPVVSLSQRRLNPFKKSVTKVESGRGLANLDASFAQQQSSKNRQESTPEQPPPPQQTKIKQTTLSASKPAESPVEPPLSKKLPSFFEWYEKEKETLAEEFPNLNATELSRQGMKRFKELLQADKMVPQTNDSHTESHASVSVTNKRKPVEESELQEERPTKKAVTSSSNKLMAFAFKKS</sequence>
<organism evidence="2 3">
    <name type="scientific">Coptotermes formosanus</name>
    <name type="common">Formosan subterranean termite</name>
    <dbReference type="NCBI Taxonomy" id="36987"/>
    <lineage>
        <taxon>Eukaryota</taxon>
        <taxon>Metazoa</taxon>
        <taxon>Ecdysozoa</taxon>
        <taxon>Arthropoda</taxon>
        <taxon>Hexapoda</taxon>
        <taxon>Insecta</taxon>
        <taxon>Pterygota</taxon>
        <taxon>Neoptera</taxon>
        <taxon>Polyneoptera</taxon>
        <taxon>Dictyoptera</taxon>
        <taxon>Blattodea</taxon>
        <taxon>Blattoidea</taxon>
        <taxon>Termitoidae</taxon>
        <taxon>Rhinotermitidae</taxon>
        <taxon>Coptotermes</taxon>
    </lineage>
</organism>
<dbReference type="InterPro" id="IPR036910">
    <property type="entry name" value="HMG_box_dom_sf"/>
</dbReference>
<gene>
    <name evidence="2" type="ORF">Cfor_06384</name>
</gene>
<dbReference type="InParanoid" id="A0A6L2PNR3"/>
<name>A0A6L2PNR3_COPFO</name>
<feature type="region of interest" description="Disordered" evidence="1">
    <location>
        <begin position="42"/>
        <end position="177"/>
    </location>
</feature>
<feature type="compositionally biased region" description="Polar residues" evidence="1">
    <location>
        <begin position="223"/>
        <end position="239"/>
    </location>
</feature>
<protein>
    <submittedName>
        <fullName evidence="2">Uncharacterized protein</fullName>
    </submittedName>
</protein>
<feature type="compositionally biased region" description="Basic and acidic residues" evidence="1">
    <location>
        <begin position="50"/>
        <end position="60"/>
    </location>
</feature>
<dbReference type="Proteomes" id="UP000502823">
    <property type="component" value="Unassembled WGS sequence"/>
</dbReference>
<accession>A0A6L2PNR3</accession>
<evidence type="ECO:0000313" key="2">
    <source>
        <dbReference type="EMBL" id="GFG34056.1"/>
    </source>
</evidence>
<dbReference type="Gene3D" id="1.10.30.10">
    <property type="entry name" value="High mobility group box domain"/>
    <property type="match status" value="1"/>
</dbReference>
<evidence type="ECO:0000256" key="1">
    <source>
        <dbReference type="SAM" id="MobiDB-lite"/>
    </source>
</evidence>
<keyword evidence="3" id="KW-1185">Reference proteome</keyword>
<reference evidence="3" key="1">
    <citation type="submission" date="2020-01" db="EMBL/GenBank/DDBJ databases">
        <title>Draft genome sequence of the Termite Coptotermes fromosanus.</title>
        <authorList>
            <person name="Itakura S."/>
            <person name="Yosikawa Y."/>
            <person name="Umezawa K."/>
        </authorList>
    </citation>
    <scope>NUCLEOTIDE SEQUENCE [LARGE SCALE GENOMIC DNA]</scope>
</reference>
<feature type="compositionally biased region" description="Basic and acidic residues" evidence="1">
    <location>
        <begin position="243"/>
        <end position="256"/>
    </location>
</feature>
<comment type="caution">
    <text evidence="2">The sequence shown here is derived from an EMBL/GenBank/DDBJ whole genome shotgun (WGS) entry which is preliminary data.</text>
</comment>
<dbReference type="EMBL" id="BLKM01008541">
    <property type="protein sequence ID" value="GFG34056.1"/>
    <property type="molecule type" value="Genomic_DNA"/>
</dbReference>
<dbReference type="GO" id="GO:0005634">
    <property type="term" value="C:nucleus"/>
    <property type="evidence" value="ECO:0007669"/>
    <property type="project" value="UniProtKB-ARBA"/>
</dbReference>
<proteinExistence type="predicted"/>
<dbReference type="AlphaFoldDB" id="A0A6L2PNR3"/>